<evidence type="ECO:0000259" key="8">
    <source>
        <dbReference type="SMART" id="SM00892"/>
    </source>
</evidence>
<dbReference type="GO" id="GO:0046872">
    <property type="term" value="F:metal ion binding"/>
    <property type="evidence" value="ECO:0007669"/>
    <property type="project" value="UniProtKB-KW"/>
</dbReference>
<dbReference type="GO" id="GO:0005634">
    <property type="term" value="C:nucleus"/>
    <property type="evidence" value="ECO:0007669"/>
    <property type="project" value="TreeGrafter"/>
</dbReference>
<dbReference type="Pfam" id="PF01223">
    <property type="entry name" value="Endonuclease_NS"/>
    <property type="match status" value="1"/>
</dbReference>
<dbReference type="Gene3D" id="3.40.570.10">
    <property type="entry name" value="Extracellular Endonuclease, subunit A"/>
    <property type="match status" value="1"/>
</dbReference>
<dbReference type="InterPro" id="IPR040255">
    <property type="entry name" value="Non-specific_endonuclease"/>
</dbReference>
<comment type="similarity">
    <text evidence="1">Belongs to the DNA/RNA non-specific endonuclease family.</text>
</comment>
<feature type="domain" description="DNA/RNA non-specific endonuclease/pyrophosphatase/phosphodiesterase" evidence="8">
    <location>
        <begin position="140"/>
        <end position="381"/>
    </location>
</feature>
<comment type="caution">
    <text evidence="9">The sequence shown here is derived from an EMBL/GenBank/DDBJ whole genome shotgun (WGS) entry which is preliminary data.</text>
</comment>
<dbReference type="CDD" id="cd00091">
    <property type="entry name" value="NUC"/>
    <property type="match status" value="1"/>
</dbReference>
<dbReference type="SMART" id="SM00892">
    <property type="entry name" value="Endonuclease_NS"/>
    <property type="match status" value="1"/>
</dbReference>
<feature type="domain" description="ENPP1-3/EXOG-like endonuclease/phosphodiesterase" evidence="7">
    <location>
        <begin position="187"/>
        <end position="357"/>
    </location>
</feature>
<feature type="signal peptide" evidence="6">
    <location>
        <begin position="1"/>
        <end position="18"/>
    </location>
</feature>
<reference evidence="9 10" key="1">
    <citation type="submission" date="2018-04" db="EMBL/GenBank/DDBJ databases">
        <authorList>
            <person name="Zhang X."/>
            <person name="Yuan J."/>
            <person name="Li F."/>
            <person name="Xiang J."/>
        </authorList>
    </citation>
    <scope>NUCLEOTIDE SEQUENCE [LARGE SCALE GENOMIC DNA]</scope>
    <source>
        <tissue evidence="9">Muscle</tissue>
    </source>
</reference>
<reference evidence="9 10" key="2">
    <citation type="submission" date="2019-01" db="EMBL/GenBank/DDBJ databases">
        <title>The decoding of complex shrimp genome reveals the adaptation for benthos swimmer, frequently molting mechanism and breeding impact on genome.</title>
        <authorList>
            <person name="Sun Y."/>
            <person name="Gao Y."/>
            <person name="Yu Y."/>
        </authorList>
    </citation>
    <scope>NUCLEOTIDE SEQUENCE [LARGE SCALE GENOMIC DNA]</scope>
    <source>
        <tissue evidence="9">Muscle</tissue>
    </source>
</reference>
<dbReference type="InterPro" id="IPR001604">
    <property type="entry name" value="Endo_G_ENPP1-like_dom"/>
</dbReference>
<dbReference type="SMART" id="SM00477">
    <property type="entry name" value="NUC"/>
    <property type="match status" value="1"/>
</dbReference>
<evidence type="ECO:0000256" key="2">
    <source>
        <dbReference type="ARBA" id="ARBA00022722"/>
    </source>
</evidence>
<dbReference type="EMBL" id="QCYY01000632">
    <property type="protein sequence ID" value="ROT83819.1"/>
    <property type="molecule type" value="Genomic_DNA"/>
</dbReference>
<dbReference type="SUPFAM" id="SSF54060">
    <property type="entry name" value="His-Me finger endonucleases"/>
    <property type="match status" value="1"/>
</dbReference>
<evidence type="ECO:0000313" key="10">
    <source>
        <dbReference type="Proteomes" id="UP000283509"/>
    </source>
</evidence>
<keyword evidence="2" id="KW-0540">Nuclease</keyword>
<protein>
    <submittedName>
        <fullName evidence="9">Deoxyribonuclease I</fullName>
    </submittedName>
</protein>
<evidence type="ECO:0000256" key="1">
    <source>
        <dbReference type="ARBA" id="ARBA00010052"/>
    </source>
</evidence>
<keyword evidence="3" id="KW-0378">Hydrolase</keyword>
<keyword evidence="10" id="KW-1185">Reference proteome</keyword>
<sequence length="408" mass="44454">MATAVLYLLCGVFVLAAGEDCVFDKNADFPKISPLIMDSGLKFVLPAKENDSVLIRIPTGTALTLACPGSSIKGQDTKESVSATCVGGNVLSVDGKEKKLSDLGCKKKPKSTILSRLDFCGADAAGVLASVGFQFGEDEFHEVISVCYEGNNETTLYSKHTIHGANIDAKDVDPKRPSFKTSKGFFNVSMKTCYEKKNQRQLLQDLLQDNSLAETYFFPKKQYYFAKGHLAPDADFVTEAEQDATYYYINAVPQWQAFNNGNWKYLEMATRTLAEYLGTDLEIYTGAWGVLELDNVKAKPVEVYLGLTVQERVVPAPAVTWKVIHDKKNSRAAAVVGVNNPHITSPPTPLCSDLCSSLPWIDFDVHDLGHGYTYCCTVEDLRASIPHVPDLGDVSLLDVSLGSSGGGC</sequence>
<dbReference type="InterPro" id="IPR044929">
    <property type="entry name" value="DNA/RNA_non-sp_Endonuclease_sf"/>
</dbReference>
<dbReference type="PANTHER" id="PTHR13966">
    <property type="entry name" value="ENDONUCLEASE RELATED"/>
    <property type="match status" value="1"/>
</dbReference>
<accession>A0A3R7PEK4</accession>
<feature type="chain" id="PRO_5018729129" evidence="6">
    <location>
        <begin position="19"/>
        <end position="408"/>
    </location>
</feature>
<dbReference type="InterPro" id="IPR044925">
    <property type="entry name" value="His-Me_finger_sf"/>
</dbReference>
<organism evidence="9 10">
    <name type="scientific">Penaeus vannamei</name>
    <name type="common">Whiteleg shrimp</name>
    <name type="synonym">Litopenaeus vannamei</name>
    <dbReference type="NCBI Taxonomy" id="6689"/>
    <lineage>
        <taxon>Eukaryota</taxon>
        <taxon>Metazoa</taxon>
        <taxon>Ecdysozoa</taxon>
        <taxon>Arthropoda</taxon>
        <taxon>Crustacea</taxon>
        <taxon>Multicrustacea</taxon>
        <taxon>Malacostraca</taxon>
        <taxon>Eumalacostraca</taxon>
        <taxon>Eucarida</taxon>
        <taxon>Decapoda</taxon>
        <taxon>Dendrobranchiata</taxon>
        <taxon>Penaeoidea</taxon>
        <taxon>Penaeidae</taxon>
        <taxon>Penaeus</taxon>
    </lineage>
</organism>
<dbReference type="GO" id="GO:0006309">
    <property type="term" value="P:apoptotic DNA fragmentation"/>
    <property type="evidence" value="ECO:0007669"/>
    <property type="project" value="TreeGrafter"/>
</dbReference>
<dbReference type="InterPro" id="IPR020821">
    <property type="entry name" value="ENPP1-3/EXOG-like_nuc-like"/>
</dbReference>
<name>A0A3R7PEK4_PENVA</name>
<feature type="binding site" evidence="5">
    <location>
        <position position="259"/>
    </location>
    <ligand>
        <name>Mg(2+)</name>
        <dbReference type="ChEBI" id="CHEBI:18420"/>
        <note>catalytic</note>
    </ligand>
</feature>
<proteinExistence type="inferred from homology"/>
<evidence type="ECO:0000256" key="6">
    <source>
        <dbReference type="SAM" id="SignalP"/>
    </source>
</evidence>
<dbReference type="GO" id="GO:0004521">
    <property type="term" value="F:RNA endonuclease activity"/>
    <property type="evidence" value="ECO:0007669"/>
    <property type="project" value="TreeGrafter"/>
</dbReference>
<dbReference type="OrthoDB" id="5960141at2759"/>
<dbReference type="GO" id="GO:0003676">
    <property type="term" value="F:nucleic acid binding"/>
    <property type="evidence" value="ECO:0007669"/>
    <property type="project" value="InterPro"/>
</dbReference>
<dbReference type="PANTHER" id="PTHR13966:SF17">
    <property type="entry name" value="ENDONUCLEASE-RELATED"/>
    <property type="match status" value="1"/>
</dbReference>
<keyword evidence="6" id="KW-0732">Signal</keyword>
<evidence type="ECO:0000313" key="9">
    <source>
        <dbReference type="EMBL" id="ROT83819.1"/>
    </source>
</evidence>
<evidence type="ECO:0000259" key="7">
    <source>
        <dbReference type="SMART" id="SM00477"/>
    </source>
</evidence>
<keyword evidence="3" id="KW-0255">Endonuclease</keyword>
<feature type="active site" description="Proton acceptor" evidence="4">
    <location>
        <position position="229"/>
    </location>
</feature>
<evidence type="ECO:0000256" key="3">
    <source>
        <dbReference type="ARBA" id="ARBA00022759"/>
    </source>
</evidence>
<evidence type="ECO:0000256" key="4">
    <source>
        <dbReference type="PIRSR" id="PIRSR640255-1"/>
    </source>
</evidence>
<dbReference type="AlphaFoldDB" id="A0A3R7PEK4"/>
<dbReference type="GO" id="GO:0000014">
    <property type="term" value="F:single-stranded DNA endodeoxyribonuclease activity"/>
    <property type="evidence" value="ECO:0007669"/>
    <property type="project" value="TreeGrafter"/>
</dbReference>
<gene>
    <name evidence="9" type="ORF">C7M84_023002</name>
</gene>
<dbReference type="Proteomes" id="UP000283509">
    <property type="component" value="Unassembled WGS sequence"/>
</dbReference>
<evidence type="ECO:0000256" key="5">
    <source>
        <dbReference type="PIRSR" id="PIRSR640255-2"/>
    </source>
</evidence>
<dbReference type="GO" id="GO:0005743">
    <property type="term" value="C:mitochondrial inner membrane"/>
    <property type="evidence" value="ECO:0007669"/>
    <property type="project" value="TreeGrafter"/>
</dbReference>
<dbReference type="FunFam" id="3.40.570.10:FF:000007">
    <property type="entry name" value="Alkaline nuclease"/>
    <property type="match status" value="1"/>
</dbReference>
<keyword evidence="5" id="KW-0479">Metal-binding</keyword>